<name>A0A6A4HIZ6_9AGAR</name>
<gene>
    <name evidence="3" type="ORF">BT96DRAFT_89138</name>
</gene>
<protein>
    <submittedName>
        <fullName evidence="3">Uncharacterized protein</fullName>
    </submittedName>
</protein>
<keyword evidence="2" id="KW-0472">Membrane</keyword>
<dbReference type="EMBL" id="ML769503">
    <property type="protein sequence ID" value="KAE9397074.1"/>
    <property type="molecule type" value="Genomic_DNA"/>
</dbReference>
<dbReference type="AlphaFoldDB" id="A0A6A4HIZ6"/>
<evidence type="ECO:0000313" key="3">
    <source>
        <dbReference type="EMBL" id="KAE9397074.1"/>
    </source>
</evidence>
<feature type="region of interest" description="Disordered" evidence="1">
    <location>
        <begin position="70"/>
        <end position="98"/>
    </location>
</feature>
<organism evidence="3 4">
    <name type="scientific">Gymnopus androsaceus JB14</name>
    <dbReference type="NCBI Taxonomy" id="1447944"/>
    <lineage>
        <taxon>Eukaryota</taxon>
        <taxon>Fungi</taxon>
        <taxon>Dikarya</taxon>
        <taxon>Basidiomycota</taxon>
        <taxon>Agaricomycotina</taxon>
        <taxon>Agaricomycetes</taxon>
        <taxon>Agaricomycetidae</taxon>
        <taxon>Agaricales</taxon>
        <taxon>Marasmiineae</taxon>
        <taxon>Omphalotaceae</taxon>
        <taxon>Gymnopus</taxon>
    </lineage>
</organism>
<sequence>MNFERQYIMILTSATCYCLIIFCLFSLLEWEIDPFRFVSFSVLGGIRRPRREGTTTEKIRSDIRSFKTKDKVENTETTDTSGASCRTDSRARRASLYI</sequence>
<reference evidence="3" key="1">
    <citation type="journal article" date="2019" name="Environ. Microbiol.">
        <title>Fungal ecological strategies reflected in gene transcription - a case study of two litter decomposers.</title>
        <authorList>
            <person name="Barbi F."/>
            <person name="Kohler A."/>
            <person name="Barry K."/>
            <person name="Baskaran P."/>
            <person name="Daum C."/>
            <person name="Fauchery L."/>
            <person name="Ihrmark K."/>
            <person name="Kuo A."/>
            <person name="LaButti K."/>
            <person name="Lipzen A."/>
            <person name="Morin E."/>
            <person name="Grigoriev I.V."/>
            <person name="Henrissat B."/>
            <person name="Lindahl B."/>
            <person name="Martin F."/>
        </authorList>
    </citation>
    <scope>NUCLEOTIDE SEQUENCE</scope>
    <source>
        <strain evidence="3">JB14</strain>
    </source>
</reference>
<evidence type="ECO:0000256" key="2">
    <source>
        <dbReference type="SAM" id="Phobius"/>
    </source>
</evidence>
<feature type="compositionally biased region" description="Polar residues" evidence="1">
    <location>
        <begin position="75"/>
        <end position="86"/>
    </location>
</feature>
<evidence type="ECO:0000256" key="1">
    <source>
        <dbReference type="SAM" id="MobiDB-lite"/>
    </source>
</evidence>
<keyword evidence="4" id="KW-1185">Reference proteome</keyword>
<accession>A0A6A4HIZ6</accession>
<evidence type="ECO:0000313" key="4">
    <source>
        <dbReference type="Proteomes" id="UP000799118"/>
    </source>
</evidence>
<feature type="transmembrane region" description="Helical" evidence="2">
    <location>
        <begin position="6"/>
        <end position="28"/>
    </location>
</feature>
<keyword evidence="2" id="KW-1133">Transmembrane helix</keyword>
<proteinExistence type="predicted"/>
<keyword evidence="2" id="KW-0812">Transmembrane</keyword>
<dbReference type="Proteomes" id="UP000799118">
    <property type="component" value="Unassembled WGS sequence"/>
</dbReference>